<evidence type="ECO:0000256" key="4">
    <source>
        <dbReference type="ARBA" id="ARBA00022553"/>
    </source>
</evidence>
<dbReference type="PROSITE" id="PS50110">
    <property type="entry name" value="RESPONSE_REGULATORY"/>
    <property type="match status" value="1"/>
</dbReference>
<keyword evidence="6 12" id="KW-0418">Kinase</keyword>
<dbReference type="Pfam" id="PF00072">
    <property type="entry name" value="Response_reg"/>
    <property type="match status" value="1"/>
</dbReference>
<feature type="domain" description="Histidine kinase" evidence="10">
    <location>
        <begin position="230"/>
        <end position="445"/>
    </location>
</feature>
<evidence type="ECO:0000256" key="2">
    <source>
        <dbReference type="ARBA" id="ARBA00004236"/>
    </source>
</evidence>
<accession>A0A239K2A2</accession>
<keyword evidence="4 8" id="KW-0597">Phosphoprotein</keyword>
<dbReference type="Gene3D" id="3.40.50.2300">
    <property type="match status" value="1"/>
</dbReference>
<evidence type="ECO:0000256" key="7">
    <source>
        <dbReference type="ARBA" id="ARBA00023012"/>
    </source>
</evidence>
<name>A0A239K2A2_9ACTN</name>
<dbReference type="PROSITE" id="PS50109">
    <property type="entry name" value="HIS_KIN"/>
    <property type="match status" value="1"/>
</dbReference>
<sequence>MAEDLVRMEISDEEGVFTVRRAGRQVAAAVGLEHQDQVRVATALSEVGRELYACSGLVSVAFRLDPGRHPALVVELDLRPRPDAVRTTACQVAAARLVSLLEEEETAEGGVRLRLRKDLPSGAAPVGEGELSRLRARLSRLHPLPALEELQTQNTELTAALTDLQRRQEELRTLNAELEETNHGVMALYSELSEELEETNRGVVALYAELEEKSDQLREAGEAKNRFWAGISHELRTPVNGVIGLTRLLLDPSADPLTEEQRQQITLIRDTGGTLLSMVNELLDMARAEQGRLEPNPAPVDVPALLAEQAELLNPMAEQAGLSLVVDDADAPRDFVTDPEMLSRILRNLVGNGLKFTEEGGVRVSARRAGEDVEFAVADTGVGIPPDERERVFEEFHRVPGSGGTGTGLGLPFARRLARILGGDVTLDSAVGEGTTATVRLPPYRDMAHLDLGHVLIVDDDATARRTLRDLVDAAADRISEAADGNAALAAAAADPPDLVLLDLRMPGRDGYDVLAGLPAGTPVVLVTSANAAASDDPRLRRADAVLGKDRIGPEPLAAAIRSAHARRAREGR</sequence>
<dbReference type="SMART" id="SM00448">
    <property type="entry name" value="REC"/>
    <property type="match status" value="1"/>
</dbReference>
<keyword evidence="13" id="KW-1185">Reference proteome</keyword>
<feature type="modified residue" description="4-aspartylphosphate" evidence="8">
    <location>
        <position position="503"/>
    </location>
</feature>
<evidence type="ECO:0000259" key="10">
    <source>
        <dbReference type="PROSITE" id="PS50109"/>
    </source>
</evidence>
<evidence type="ECO:0000256" key="6">
    <source>
        <dbReference type="ARBA" id="ARBA00022777"/>
    </source>
</evidence>
<dbReference type="SUPFAM" id="SSF55874">
    <property type="entry name" value="ATPase domain of HSP90 chaperone/DNA topoisomerase II/histidine kinase"/>
    <property type="match status" value="1"/>
</dbReference>
<dbReference type="PANTHER" id="PTHR43047">
    <property type="entry name" value="TWO-COMPONENT HISTIDINE PROTEIN KINASE"/>
    <property type="match status" value="1"/>
</dbReference>
<dbReference type="RefSeq" id="WP_089327279.1">
    <property type="nucleotide sequence ID" value="NZ_FZOR01000016.1"/>
</dbReference>
<feature type="coiled-coil region" evidence="9">
    <location>
        <begin position="147"/>
        <end position="213"/>
    </location>
</feature>
<proteinExistence type="predicted"/>
<protein>
    <recommendedName>
        <fullName evidence="3">histidine kinase</fullName>
        <ecNumber evidence="3">2.7.13.3</ecNumber>
    </recommendedName>
</protein>
<dbReference type="InterPro" id="IPR003661">
    <property type="entry name" value="HisK_dim/P_dom"/>
</dbReference>
<feature type="domain" description="Response regulatory" evidence="11">
    <location>
        <begin position="454"/>
        <end position="564"/>
    </location>
</feature>
<keyword evidence="5" id="KW-0808">Transferase</keyword>
<dbReference type="InterPro" id="IPR001789">
    <property type="entry name" value="Sig_transdc_resp-reg_receiver"/>
</dbReference>
<evidence type="ECO:0000313" key="13">
    <source>
        <dbReference type="Proteomes" id="UP000198318"/>
    </source>
</evidence>
<dbReference type="PRINTS" id="PR00344">
    <property type="entry name" value="BCTRLSENSOR"/>
</dbReference>
<dbReference type="InterPro" id="IPR004358">
    <property type="entry name" value="Sig_transdc_His_kin-like_C"/>
</dbReference>
<gene>
    <name evidence="12" type="ORF">SAMN05443665_1016120</name>
</gene>
<keyword evidence="9" id="KW-0175">Coiled coil</keyword>
<dbReference type="SMART" id="SM00388">
    <property type="entry name" value="HisKA"/>
    <property type="match status" value="1"/>
</dbReference>
<dbReference type="CDD" id="cd00156">
    <property type="entry name" value="REC"/>
    <property type="match status" value="1"/>
</dbReference>
<dbReference type="AlphaFoldDB" id="A0A239K2A2"/>
<dbReference type="EC" id="2.7.13.3" evidence="3"/>
<dbReference type="Pfam" id="PF02518">
    <property type="entry name" value="HATPase_c"/>
    <property type="match status" value="1"/>
</dbReference>
<dbReference type="OrthoDB" id="340764at2"/>
<dbReference type="GO" id="GO:0005886">
    <property type="term" value="C:plasma membrane"/>
    <property type="evidence" value="ECO:0007669"/>
    <property type="project" value="UniProtKB-SubCell"/>
</dbReference>
<comment type="subcellular location">
    <subcellularLocation>
        <location evidence="2">Cell membrane</location>
    </subcellularLocation>
</comment>
<organism evidence="12 13">
    <name type="scientific">Actinomadura meyerae</name>
    <dbReference type="NCBI Taxonomy" id="240840"/>
    <lineage>
        <taxon>Bacteria</taxon>
        <taxon>Bacillati</taxon>
        <taxon>Actinomycetota</taxon>
        <taxon>Actinomycetes</taxon>
        <taxon>Streptosporangiales</taxon>
        <taxon>Thermomonosporaceae</taxon>
        <taxon>Actinomadura</taxon>
    </lineage>
</organism>
<dbReference type="Proteomes" id="UP000198318">
    <property type="component" value="Unassembled WGS sequence"/>
</dbReference>
<dbReference type="EMBL" id="FZOR01000016">
    <property type="protein sequence ID" value="SNT11859.1"/>
    <property type="molecule type" value="Genomic_DNA"/>
</dbReference>
<dbReference type="SMART" id="SM00387">
    <property type="entry name" value="HATPase_c"/>
    <property type="match status" value="1"/>
</dbReference>
<dbReference type="InterPro" id="IPR036890">
    <property type="entry name" value="HATPase_C_sf"/>
</dbReference>
<evidence type="ECO:0000259" key="11">
    <source>
        <dbReference type="PROSITE" id="PS50110"/>
    </source>
</evidence>
<evidence type="ECO:0000256" key="1">
    <source>
        <dbReference type="ARBA" id="ARBA00000085"/>
    </source>
</evidence>
<dbReference type="SUPFAM" id="SSF52172">
    <property type="entry name" value="CheY-like"/>
    <property type="match status" value="1"/>
</dbReference>
<evidence type="ECO:0000313" key="12">
    <source>
        <dbReference type="EMBL" id="SNT11859.1"/>
    </source>
</evidence>
<dbReference type="SUPFAM" id="SSF47384">
    <property type="entry name" value="Homodimeric domain of signal transducing histidine kinase"/>
    <property type="match status" value="1"/>
</dbReference>
<dbReference type="Pfam" id="PF00512">
    <property type="entry name" value="HisKA"/>
    <property type="match status" value="1"/>
</dbReference>
<dbReference type="GO" id="GO:0000155">
    <property type="term" value="F:phosphorelay sensor kinase activity"/>
    <property type="evidence" value="ECO:0007669"/>
    <property type="project" value="InterPro"/>
</dbReference>
<dbReference type="CDD" id="cd00082">
    <property type="entry name" value="HisKA"/>
    <property type="match status" value="1"/>
</dbReference>
<dbReference type="InterPro" id="IPR011006">
    <property type="entry name" value="CheY-like_superfamily"/>
</dbReference>
<evidence type="ECO:0000256" key="8">
    <source>
        <dbReference type="PROSITE-ProRule" id="PRU00169"/>
    </source>
</evidence>
<evidence type="ECO:0000256" key="5">
    <source>
        <dbReference type="ARBA" id="ARBA00022679"/>
    </source>
</evidence>
<dbReference type="InterPro" id="IPR005467">
    <property type="entry name" value="His_kinase_dom"/>
</dbReference>
<evidence type="ECO:0000256" key="9">
    <source>
        <dbReference type="SAM" id="Coils"/>
    </source>
</evidence>
<comment type="catalytic activity">
    <reaction evidence="1">
        <text>ATP + protein L-histidine = ADP + protein N-phospho-L-histidine.</text>
        <dbReference type="EC" id="2.7.13.3"/>
    </reaction>
</comment>
<dbReference type="Gene3D" id="1.10.287.130">
    <property type="match status" value="1"/>
</dbReference>
<keyword evidence="7" id="KW-0902">Two-component regulatory system</keyword>
<evidence type="ECO:0000256" key="3">
    <source>
        <dbReference type="ARBA" id="ARBA00012438"/>
    </source>
</evidence>
<dbReference type="Gene3D" id="3.30.565.10">
    <property type="entry name" value="Histidine kinase-like ATPase, C-terminal domain"/>
    <property type="match status" value="1"/>
</dbReference>
<dbReference type="InterPro" id="IPR003594">
    <property type="entry name" value="HATPase_dom"/>
</dbReference>
<dbReference type="InterPro" id="IPR036097">
    <property type="entry name" value="HisK_dim/P_sf"/>
</dbReference>
<reference evidence="12 13" key="1">
    <citation type="submission" date="2017-06" db="EMBL/GenBank/DDBJ databases">
        <authorList>
            <person name="Kim H.J."/>
            <person name="Triplett B.A."/>
        </authorList>
    </citation>
    <scope>NUCLEOTIDE SEQUENCE [LARGE SCALE GENOMIC DNA]</scope>
    <source>
        <strain evidence="12 13">DSM 44715</strain>
    </source>
</reference>